<dbReference type="GO" id="GO:0016757">
    <property type="term" value="F:glycosyltransferase activity"/>
    <property type="evidence" value="ECO:0007669"/>
    <property type="project" value="TreeGrafter"/>
</dbReference>
<dbReference type="EMBL" id="VLTO01000004">
    <property type="protein sequence ID" value="KAA0177344.1"/>
    <property type="molecule type" value="Genomic_DNA"/>
</dbReference>
<dbReference type="SUPFAM" id="SSF53756">
    <property type="entry name" value="UDP-Glycosyltransferase/glycogen phosphorylase"/>
    <property type="match status" value="1"/>
</dbReference>
<evidence type="ECO:0008006" key="3">
    <source>
        <dbReference type="Google" id="ProtNLM"/>
    </source>
</evidence>
<dbReference type="Gene3D" id="3.40.50.11380">
    <property type="match status" value="1"/>
</dbReference>
<dbReference type="SUPFAM" id="SSF48452">
    <property type="entry name" value="TPR-like"/>
    <property type="match status" value="1"/>
</dbReference>
<protein>
    <recommendedName>
        <fullName evidence="3">O-GlcNAc transferase C-terminal domain-containing protein</fullName>
    </recommendedName>
</protein>
<evidence type="ECO:0000313" key="1">
    <source>
        <dbReference type="EMBL" id="KAA0177344.1"/>
    </source>
</evidence>
<organism evidence="1 2">
    <name type="scientific">Cafeteria roenbergensis</name>
    <name type="common">Marine flagellate</name>
    <dbReference type="NCBI Taxonomy" id="33653"/>
    <lineage>
        <taxon>Eukaryota</taxon>
        <taxon>Sar</taxon>
        <taxon>Stramenopiles</taxon>
        <taxon>Bigyra</taxon>
        <taxon>Opalozoa</taxon>
        <taxon>Bicosoecida</taxon>
        <taxon>Cafeteriaceae</taxon>
        <taxon>Cafeteria</taxon>
    </lineage>
</organism>
<dbReference type="Gene3D" id="3.40.50.2000">
    <property type="entry name" value="Glycogen Phosphorylase B"/>
    <property type="match status" value="1"/>
</dbReference>
<dbReference type="SMART" id="SM00028">
    <property type="entry name" value="TPR"/>
    <property type="match status" value="4"/>
</dbReference>
<dbReference type="AlphaFoldDB" id="A0A5A8EJA2"/>
<dbReference type="InterPro" id="IPR011990">
    <property type="entry name" value="TPR-like_helical_dom_sf"/>
</dbReference>
<dbReference type="InterPro" id="IPR019734">
    <property type="entry name" value="TPR_rpt"/>
</dbReference>
<comment type="caution">
    <text evidence="1">The sequence shown here is derived from an EMBL/GenBank/DDBJ whole genome shotgun (WGS) entry which is preliminary data.</text>
</comment>
<name>A0A5A8EJA2_CAFRO</name>
<dbReference type="Gene3D" id="1.25.40.10">
    <property type="entry name" value="Tetratricopeptide repeat domain"/>
    <property type="match status" value="1"/>
</dbReference>
<dbReference type="PANTHER" id="PTHR44998">
    <property type="match status" value="1"/>
</dbReference>
<dbReference type="PANTHER" id="PTHR44998:SF1">
    <property type="entry name" value="UDP-N-ACETYLGLUCOSAMINE--PEPTIDE N-ACETYLGLUCOSAMINYLTRANSFERASE 110 KDA SUBUNIT"/>
    <property type="match status" value="1"/>
</dbReference>
<accession>A0A5A8EJA2</accession>
<reference evidence="1 2" key="1">
    <citation type="submission" date="2019-07" db="EMBL/GenBank/DDBJ databases">
        <title>Genomes of Cafeteria roenbergensis.</title>
        <authorList>
            <person name="Fischer M.G."/>
            <person name="Hackl T."/>
            <person name="Roman M."/>
        </authorList>
    </citation>
    <scope>NUCLEOTIDE SEQUENCE [LARGE SCALE GENOMIC DNA]</scope>
    <source>
        <strain evidence="1 2">E4-10P</strain>
    </source>
</reference>
<proteinExistence type="predicted"/>
<dbReference type="GO" id="GO:0006493">
    <property type="term" value="P:protein O-linked glycosylation"/>
    <property type="evidence" value="ECO:0007669"/>
    <property type="project" value="TreeGrafter"/>
</dbReference>
<sequence length="941" mass="99371">MGAYEVLEHATEHEVAVWGYRVGGGGEIGDPVRVLPAKRARPWAGHVSEGILAMRAGRLADATSLLRAAVERFTPPATEQAVVWLTIGGMHASQAELDKAEAAFENSAAALAAMPGSGTDARSHLPQYALGTLAARRGRFSDAAAAHERALFFCPDFVPSLHALAALQLVRGDFDAAAHYLRIACSHVEAAMKSHALSALRAPPVLDPIPSPPPALAQGQAPLQDSLWRNATSFHDAAAAFLRALPVLSVSGDLWALHMNIGRALQEAGAFEEAMLHLRSAAQLAPPHEAEWLRLYTVLALPVVFDSAEDAAARKAALAGRVADELAEFAKSPDSAAGDPSLLRELYASTHMLPFIGLPHKRLASDIAAAFRRTRRHNLTMAGGATVRVGVLSYQVVDGPTGHLVRRLVHAMRTYSAAAEAAVARLGTGQAGAVPSGAGLAEGMQRFARVARPSEALQAATVWGGGSLGDSPPRLWGQGVMPRAEAGFERVCGQGHIDGAAPGAAQRNAPCTPVVPGVAAFEPVIVLARPTGDQVTKWCLSHAGGRTARLWVDPGSNSRDGWRTRNLTVAQRALADADLDVLVVLDNAIDPFVAALLQSRSAPVQIAVMGAGSGHLLSPGLADCVDYLVVGDAEAHDTAASGVAEQLVRLGGLGTFFAPMHPVTRGEMFNASARLALFASRNYYVVPRLLPAMHPDFDGALARILAADPDGVIFALFEPLQTLWLEQLRARLLRTLGKEALARVRFVPRMARRQLWAVLTAASVVLDTFPVGMGVLAMECAFVGAPVVALPELQPLRSPSAALMRRLHVAEWLVADSLDDFAAKAVQVATNRSLRGFLRAELLRRSRRLPWPFDPDLGLLSAPLAASSTAPEDQAVFEELLAEDSSTAHAASMALSDAEGTLGDWLQFLGRTGRDPARVRAGGGAADEVVLGPLGLGGGWL</sequence>
<dbReference type="Proteomes" id="UP000322899">
    <property type="component" value="Unassembled WGS sequence"/>
</dbReference>
<gene>
    <name evidence="1" type="ORF">FNF27_01122</name>
</gene>
<dbReference type="OrthoDB" id="9991317at2759"/>
<evidence type="ECO:0000313" key="2">
    <source>
        <dbReference type="Proteomes" id="UP000322899"/>
    </source>
</evidence>